<proteinExistence type="predicted"/>
<evidence type="ECO:0000256" key="2">
    <source>
        <dbReference type="ARBA" id="ARBA00022525"/>
    </source>
</evidence>
<evidence type="ECO:0000313" key="9">
    <source>
        <dbReference type="Proteomes" id="UP001610563"/>
    </source>
</evidence>
<feature type="region of interest" description="Disordered" evidence="5">
    <location>
        <begin position="2458"/>
        <end position="2515"/>
    </location>
</feature>
<name>A0ABR4FNN5_9EURO</name>
<keyword evidence="3" id="KW-0732">Signal</keyword>
<dbReference type="InterPro" id="IPR003284">
    <property type="entry name" value="Sal_SpvB"/>
</dbReference>
<dbReference type="Pfam" id="PF09533">
    <property type="entry name" value="DUF2380"/>
    <property type="match status" value="1"/>
</dbReference>
<gene>
    <name evidence="8" type="ORF">BJX66DRAFT_343659</name>
</gene>
<keyword evidence="4" id="KW-0843">Virulence</keyword>
<dbReference type="Pfam" id="PF13517">
    <property type="entry name" value="FG-GAP_3"/>
    <property type="match status" value="1"/>
</dbReference>
<dbReference type="PANTHER" id="PTHR32305:SF15">
    <property type="entry name" value="PROTEIN RHSA-RELATED"/>
    <property type="match status" value="1"/>
</dbReference>
<keyword evidence="9" id="KW-1185">Reference proteome</keyword>
<dbReference type="InterPro" id="IPR011755">
    <property type="entry name" value="CHP02269_MYXXA"/>
</dbReference>
<dbReference type="InterPro" id="IPR050708">
    <property type="entry name" value="T6SS_VgrG/RHS"/>
</dbReference>
<dbReference type="InterPro" id="IPR022044">
    <property type="entry name" value="TcdB_toxin_mid/C"/>
</dbReference>
<dbReference type="NCBIfam" id="TIGR03696">
    <property type="entry name" value="Rhs_assc_core"/>
    <property type="match status" value="1"/>
</dbReference>
<dbReference type="InterPro" id="IPR013517">
    <property type="entry name" value="FG-GAP"/>
</dbReference>
<feature type="domain" description="Insecticide toxin TcdB middle/N-terminal" evidence="7">
    <location>
        <begin position="731"/>
        <end position="890"/>
    </location>
</feature>
<evidence type="ECO:0000256" key="3">
    <source>
        <dbReference type="ARBA" id="ARBA00022729"/>
    </source>
</evidence>
<dbReference type="EMBL" id="JBFTWV010000165">
    <property type="protein sequence ID" value="KAL2784829.1"/>
    <property type="molecule type" value="Genomic_DNA"/>
</dbReference>
<dbReference type="InterPro" id="IPR022045">
    <property type="entry name" value="TcdB_toxin_mid/N"/>
</dbReference>
<dbReference type="Pfam" id="PF03534">
    <property type="entry name" value="SpvB"/>
    <property type="match status" value="1"/>
</dbReference>
<evidence type="ECO:0000256" key="1">
    <source>
        <dbReference type="ARBA" id="ARBA00004613"/>
    </source>
</evidence>
<evidence type="ECO:0008006" key="10">
    <source>
        <dbReference type="Google" id="ProtNLM"/>
    </source>
</evidence>
<comment type="caution">
    <text evidence="8">The sequence shown here is derived from an EMBL/GenBank/DDBJ whole genome shotgun (WGS) entry which is preliminary data.</text>
</comment>
<evidence type="ECO:0000256" key="5">
    <source>
        <dbReference type="SAM" id="MobiDB-lite"/>
    </source>
</evidence>
<dbReference type="InterPro" id="IPR022385">
    <property type="entry name" value="Rhs_assc_core"/>
</dbReference>
<dbReference type="Proteomes" id="UP001610563">
    <property type="component" value="Unassembled WGS sequence"/>
</dbReference>
<feature type="region of interest" description="Disordered" evidence="5">
    <location>
        <begin position="1"/>
        <end position="86"/>
    </location>
</feature>
<dbReference type="InterPro" id="IPR028994">
    <property type="entry name" value="Integrin_alpha_N"/>
</dbReference>
<dbReference type="PRINTS" id="PR01341">
    <property type="entry name" value="SALSPVBPROT"/>
</dbReference>
<feature type="compositionally biased region" description="Low complexity" evidence="5">
    <location>
        <begin position="2458"/>
        <end position="2480"/>
    </location>
</feature>
<protein>
    <recommendedName>
        <fullName evidence="10">SpvB-domain-containing protein</fullName>
    </recommendedName>
</protein>
<accession>A0ABR4FNN5</accession>
<evidence type="ECO:0000256" key="4">
    <source>
        <dbReference type="ARBA" id="ARBA00023026"/>
    </source>
</evidence>
<dbReference type="Gene3D" id="2.180.10.10">
    <property type="entry name" value="RHS repeat-associated core"/>
    <property type="match status" value="1"/>
</dbReference>
<dbReference type="PANTHER" id="PTHR32305">
    <property type="match status" value="1"/>
</dbReference>
<dbReference type="Pfam" id="PF12255">
    <property type="entry name" value="TcdB_toxin_midC"/>
    <property type="match status" value="1"/>
</dbReference>
<feature type="compositionally biased region" description="Polar residues" evidence="5">
    <location>
        <begin position="67"/>
        <end position="83"/>
    </location>
</feature>
<reference evidence="8 9" key="1">
    <citation type="submission" date="2024-07" db="EMBL/GenBank/DDBJ databases">
        <title>Section-level genome sequencing and comparative genomics of Aspergillus sections Usti and Cavernicolus.</title>
        <authorList>
            <consortium name="Lawrence Berkeley National Laboratory"/>
            <person name="Nybo J.L."/>
            <person name="Vesth T.C."/>
            <person name="Theobald S."/>
            <person name="Frisvad J.C."/>
            <person name="Larsen T.O."/>
            <person name="Kjaerboelling I."/>
            <person name="Rothschild-Mancinelli K."/>
            <person name="Lyhne E.K."/>
            <person name="Kogle M.E."/>
            <person name="Barry K."/>
            <person name="Clum A."/>
            <person name="Na H."/>
            <person name="Ledsgaard L."/>
            <person name="Lin J."/>
            <person name="Lipzen A."/>
            <person name="Kuo A."/>
            <person name="Riley R."/>
            <person name="Mondo S."/>
            <person name="Labutti K."/>
            <person name="Haridas S."/>
            <person name="Pangalinan J."/>
            <person name="Salamov A.A."/>
            <person name="Simmons B.A."/>
            <person name="Magnuson J.K."/>
            <person name="Chen J."/>
            <person name="Drula E."/>
            <person name="Henrissat B."/>
            <person name="Wiebenga A."/>
            <person name="Lubbers R.J."/>
            <person name="Gomes A.C."/>
            <person name="Makela M.R."/>
            <person name="Stajich J."/>
            <person name="Grigoriev I.V."/>
            <person name="Mortensen U.H."/>
            <person name="De Vries R.P."/>
            <person name="Baker S.E."/>
            <person name="Andersen M.R."/>
        </authorList>
    </citation>
    <scope>NUCLEOTIDE SEQUENCE [LARGE SCALE GENOMIC DNA]</scope>
    <source>
        <strain evidence="8 9">CBS 209.92</strain>
    </source>
</reference>
<sequence length="2622" mass="293327">MDPRQHPKPTVPMGSGQTTGLPTGENSSDSTQSTNAAAKSSTTPWPTLSLPQGGGSAKGMGEKLKVNPSTGTVSLTVPINTTDGRGGMDPSLSLSYDSGSGNGPFGLGWSLSPASISRKTDRGLPLYRDFEDSDVFILSGSEDLVPALNESKDGVLDLSNSVVEDYRDGYTIRRYMPRVESAFLRIERWTHRDGVTHWRTITPDNVTSIFGQSSDSQIFDPEHPKRVFSWLISETYDTRGNAILYRYKRENSDGVDVNTTYEVSRSSLDRIANSYIKEIKYGNRTPNRNLESWQAHSVSALPDSDWMFSVVFDYGEHDNENPSLSESNEWACRSDAFSHRRAGFELRTYRLCQRVLMFHHFPEELGRPEYLVGATELEYGENSSMTFLKNVQYFGYVVDEESGKYRRASLPPLEFQYTESPISGGMGSLRSIPVPIESIRNLPEGVDGSTYRWIDLDGEGLPGVLTREVEGWYYMRNRSANNEGLPSTASIHMECNVIPKFDAAELIRRYPATGRNHEGVFFSDIQGDGFLDLVKADEACWSFSKRWAAIGDDPEWSSFRSFVSFPNIHIDDPNTRFIDLTGDGLADILITGDQAFTWYQSEGEKGYSDSQRVARALNETQGPHIIFADVEQSVYLADMTGDGLNDIVRIRQSQVCYWPNLGYGRFGRQICMGNSPRFDRRDKFNQDQVRLADVDGSGYTDILYLRPDGIDLYCNLAGNRLDSGINLVASLPTDHLATIDAVDLLGNGTICLVWSSSLPDRRRGPMKYINLTNGVKPHLLQSVTNNLGAETEFEYAPSTKFYLDDVEKGNPWLTRLPFPVQCVHKMITIDRISSNFFTTRYAYHHGYYDGIDREFRGFGMVEEWDTDAYSIPDDGVCEDDQLWYTHPIHTKTWFHLGFLPEYEDYSELVAAEFFDVSDVRGCRAAGMSSRPNNLLERTVMPADLAKPQLREAYRALKGQVLRTEIYADDEREQVNIPYTITETRYTVSPLQKEGDKHGHRVCTVFPTEDISVNAERELSDNRVHHHLVLERDRWGNVLKEAKIAYGRLSAAGDIPEQDQAIQQQTLITYHENSFTHAILDRLDDYLLPRTSGNRLYELHGLKRPFESLFSSADFSPDKINFLINVPYECRTTSYSPSRRLIAESIVLYRSDDLTRILPQGEIGVLGLAGDGYQLALTQGILDTAFVKGSVTGQAENLLSSPVSVLEGSGPSSGGYVDLHKDGGRWWIPTTRSYFHPSPDSSPADELQLARQHFFFVRRQTDPFGQHSIAYFDPYDLIITKAVDAVGTVIESRINYRLLRAYEIIDPNKNRTQCAFDELGFVVGTAMMGKEGEVVGDSLAGFQPYLNQAELDRFFADPTGPFAAELLGSASTRTIYDPNRYLNGLHDARSDPVYEATISREEHTNGTSDPATKRQVRINYYDGFDQAIQSKFQAEPDPKDKRPRWVGSGWTVYNNKGDPVRKYEPFFASNHEFVADHKQGVSPTIFYDPLGRVIAVLNPNHTYTKSVYKAWEHISYDVNDTVLQRPDYDSDVGVYFEDVSESVYLPTWYENRIDGAMGREEKVAAQKAAAHANTPCITHMDPLGRSYVTVSDNGPLGKYSASVLFDIQGNQIQVTDALGRTVLRSHHDMLGNQLHNASIDSGERWTLKDITGRPIHVWDSRGAHLTTAYDILRRPISSTLWPGTDREKVVEKIEYGDSLEHPETRNCRDRIIRVFDQSGINMSDEYDFKGNPLSSSRQLAVNYKETIDWSSHVPPVDEVHTNRTWYDALDRQVQVQTPDGSRVRYSYNEAGFLETVTGNLSDEATGNVFIKSIDYNAKGQREQIVYGNSTSTKYTYDSATFSLRTVVTTRTSDHNVEHCRSSDTVVQHLEYTYDPIGNITTIRDKAQQRVFFRNQVVDPTSDYTYDPIYRLISATGREHVGQTHHPIQNSNVQDYCTRHYLPGDGNAMQRYTEKFRYDNVGNFLEVNHQSSDSHASWTRKYDYNEPSQLDPSQVGNRLTCTRIGSVTENYRYDGDAGKHGNMTSMPQLQLMEWNYKDQLQATSRQRCNGESREITYYTYDAKGARVRKVTESSAGHKTKERIYLGEFEVLREYSLSTTADDPVKKEQQTIHIMDDATRVAIIETTRKGEIPKGSPRRIHRYQFSNHISSVALELDQDAHLLSYEEFTPYGLSSFAAQSPQLDTPKRYRYNGKERDQESGLYYYGARYYAPWISRWINADPSGITDGLNVFVYVRCNPVILSDPNGAESKWLNRGIGALQLIGGALEVTAGAAGMAAPTGVTQVLGAVAIVHGGDTVLTGLETLWTGEIQKTATEMIATEGAKAMGASDQTAERIGAVTDFVAGVGPSVAISLTKKATTTALIEGTTEIAEHSAPDVVTEVASHAAPAAAEEATTHAAPKVMAEATTSELATHAAPEAVEKAVVEAAPEAVAETAAHAAPQVATKVATETATEVAAKTTTKAAAKKGATGAAKKSTAGAAKKTSTKAKTTKAKSSAKPKKPKQTAKAAKAARPPETDWHHVFAKEAELAAFFKSMGINIHKVGKYVPKKVHDLIHHPLAGKWERGWNDEWKYWIAEQTKNGNLANLSQRGVMRKMHQMMEQYGISQYKWSGRHWYGGVSTFLDP</sequence>
<dbReference type="InterPro" id="IPR031325">
    <property type="entry name" value="RHS_repeat"/>
</dbReference>
<feature type="domain" description="Insecticide toxin TcdB middle/C-terminal" evidence="6">
    <location>
        <begin position="952"/>
        <end position="1078"/>
    </location>
</feature>
<evidence type="ECO:0000259" key="6">
    <source>
        <dbReference type="Pfam" id="PF12255"/>
    </source>
</evidence>
<dbReference type="SUPFAM" id="SSF69318">
    <property type="entry name" value="Integrin alpha N-terminal domain"/>
    <property type="match status" value="1"/>
</dbReference>
<feature type="compositionally biased region" description="Basic residues" evidence="5">
    <location>
        <begin position="2481"/>
        <end position="2501"/>
    </location>
</feature>
<comment type="subcellular location">
    <subcellularLocation>
        <location evidence="1">Secreted</location>
    </subcellularLocation>
</comment>
<evidence type="ECO:0000259" key="7">
    <source>
        <dbReference type="Pfam" id="PF12256"/>
    </source>
</evidence>
<dbReference type="Pfam" id="PF12256">
    <property type="entry name" value="TcdB_toxin_midN"/>
    <property type="match status" value="1"/>
</dbReference>
<evidence type="ECO:0000313" key="8">
    <source>
        <dbReference type="EMBL" id="KAL2784829.1"/>
    </source>
</evidence>
<organism evidence="8 9">
    <name type="scientific">Aspergillus keveii</name>
    <dbReference type="NCBI Taxonomy" id="714993"/>
    <lineage>
        <taxon>Eukaryota</taxon>
        <taxon>Fungi</taxon>
        <taxon>Dikarya</taxon>
        <taxon>Ascomycota</taxon>
        <taxon>Pezizomycotina</taxon>
        <taxon>Eurotiomycetes</taxon>
        <taxon>Eurotiomycetidae</taxon>
        <taxon>Eurotiales</taxon>
        <taxon>Aspergillaceae</taxon>
        <taxon>Aspergillus</taxon>
        <taxon>Aspergillus subgen. Nidulantes</taxon>
    </lineage>
</organism>
<feature type="compositionally biased region" description="Polar residues" evidence="5">
    <location>
        <begin position="15"/>
        <end position="50"/>
    </location>
</feature>
<keyword evidence="2" id="KW-0964">Secreted</keyword>
<dbReference type="Pfam" id="PF05593">
    <property type="entry name" value="RHS_repeat"/>
    <property type="match status" value="1"/>
</dbReference>